<dbReference type="OrthoDB" id="6168558at2"/>
<accession>A0A081FZN4</accession>
<dbReference type="GO" id="GO:0071111">
    <property type="term" value="F:cyclic-guanylate-specific phosphodiesterase activity"/>
    <property type="evidence" value="ECO:0007669"/>
    <property type="project" value="UniProtKB-EC"/>
</dbReference>
<evidence type="ECO:0000259" key="8">
    <source>
        <dbReference type="PROSITE" id="PS50883"/>
    </source>
</evidence>
<dbReference type="STRING" id="1232683.ADIMK_1724"/>
<dbReference type="PANTHER" id="PTHR44757">
    <property type="entry name" value="DIGUANYLATE CYCLASE DGCP"/>
    <property type="match status" value="1"/>
</dbReference>
<dbReference type="SMART" id="SM00086">
    <property type="entry name" value="PAC"/>
    <property type="match status" value="1"/>
</dbReference>
<dbReference type="InterPro" id="IPR000160">
    <property type="entry name" value="GGDEF_dom"/>
</dbReference>
<keyword evidence="5" id="KW-1133">Transmembrane helix</keyword>
<dbReference type="NCBIfam" id="TIGR00254">
    <property type="entry name" value="GGDEF"/>
    <property type="match status" value="1"/>
</dbReference>
<name>A0A081FZN4_9GAMM</name>
<dbReference type="NCBIfam" id="TIGR00229">
    <property type="entry name" value="sensory_box"/>
    <property type="match status" value="1"/>
</dbReference>
<dbReference type="EMBL" id="JMQN01000021">
    <property type="protein sequence ID" value="KEA63989.1"/>
    <property type="molecule type" value="Genomic_DNA"/>
</dbReference>
<comment type="caution">
    <text evidence="10">The sequence shown here is derived from an EMBL/GenBank/DDBJ whole genome shotgun (WGS) entry which is preliminary data.</text>
</comment>
<dbReference type="AlphaFoldDB" id="A0A081FZN4"/>
<keyword evidence="3" id="KW-0973">c-di-GMP</keyword>
<dbReference type="Pfam" id="PF11845">
    <property type="entry name" value="Tll0287-like"/>
    <property type="match status" value="1"/>
</dbReference>
<dbReference type="InterPro" id="IPR029787">
    <property type="entry name" value="Nucleotide_cyclase"/>
</dbReference>
<keyword evidence="5" id="KW-0812">Transmembrane</keyword>
<dbReference type="PROSITE" id="PS50113">
    <property type="entry name" value="PAC"/>
    <property type="match status" value="1"/>
</dbReference>
<dbReference type="FunFam" id="3.20.20.450:FF:000001">
    <property type="entry name" value="Cyclic di-GMP phosphodiesterase yahA"/>
    <property type="match status" value="1"/>
</dbReference>
<protein>
    <recommendedName>
        <fullName evidence="2">cyclic-guanylate-specific phosphodiesterase</fullName>
        <ecNumber evidence="2">3.1.4.52</ecNumber>
    </recommendedName>
</protein>
<evidence type="ECO:0000259" key="6">
    <source>
        <dbReference type="PROSITE" id="PS50112"/>
    </source>
</evidence>
<evidence type="ECO:0000256" key="5">
    <source>
        <dbReference type="SAM" id="Phobius"/>
    </source>
</evidence>
<sequence>MADISNQIRRECRSIQRYALLALLIWSLLFLGAFVQYESLGMEGSIALAREAAKANINRDVALRSWINEHGGLYIETNEHTPPNGRFDTPSHDLQTVDGRQLTLMSFDYLMRHFYLHFGQQLGVESRLIGSRQSSRLEQPDAWERGMLKRLADDKSGEGFELVGSDSSPVVRVIQRLGMEPRCQGCHSRHSVDDTLGAISVSVPLAPFVQRQEAVLEPIYLGGGAFWLFGTGIILLFSEMSQRRVGERHEANSELRQAATVFLSSHEGVVITDLDGFVQAVNPAFTSITGYAEEEIKGCRLNILQSGRQDTEFYDEMWQSITRKGYWRGEIWNRRKSGEIYPEWLTVSTVLDEQGEAINYVGVFSDISVFKQSQDQLEFLAYHDPLTGLPNRAMMRDRLEHAIERLHRSDAHGAVLFLDLDRFKPVNDSYGHKAGDRVLQEVAERLRHRLREGDTLARLGGDEFVVLLEDLSNPESVASVARDLIALFDQSFVIEDGRHVSLGLSIGICLFPEDADRTDDILQYADAALYQAKEGGRNTYRFYTDALTHSAREKLAMESALRCALERGEMVLHYQPLVRLRDKAITGVEALLRWRHSKRGDIPTERFIPMAEETGLIVPLGEWVISEACRQMRVWLDQGFELNTLSINLSPAQFRYAGLEACIDTALKHSGVPAQMIEFEITESGLMDSIDEVENRLMRLKAMGVRISIDDFGTGYSSLSYLRRFHINTLKIDRSFVNAIDADEVDQPLVSSMVNLARSLNLEVMAEGVERDSQLGYLSRLGCDFAQGYLFGHPLPPDELAALLRTD</sequence>
<dbReference type="InterPro" id="IPR043128">
    <property type="entry name" value="Rev_trsase/Diguanyl_cyclase"/>
</dbReference>
<dbReference type="eggNOG" id="COG5001">
    <property type="taxonomic scope" value="Bacteria"/>
</dbReference>
<dbReference type="SUPFAM" id="SSF55785">
    <property type="entry name" value="PYP-like sensor domain (PAS domain)"/>
    <property type="match status" value="1"/>
</dbReference>
<dbReference type="Proteomes" id="UP000028252">
    <property type="component" value="Unassembled WGS sequence"/>
</dbReference>
<evidence type="ECO:0000256" key="2">
    <source>
        <dbReference type="ARBA" id="ARBA00012282"/>
    </source>
</evidence>
<dbReference type="PROSITE" id="PS50112">
    <property type="entry name" value="PAS"/>
    <property type="match status" value="1"/>
</dbReference>
<dbReference type="InterPro" id="IPR001633">
    <property type="entry name" value="EAL_dom"/>
</dbReference>
<dbReference type="SUPFAM" id="SSF55073">
    <property type="entry name" value="Nucleotide cyclase"/>
    <property type="match status" value="1"/>
</dbReference>
<evidence type="ECO:0000256" key="3">
    <source>
        <dbReference type="ARBA" id="ARBA00022636"/>
    </source>
</evidence>
<dbReference type="Pfam" id="PF00563">
    <property type="entry name" value="EAL"/>
    <property type="match status" value="1"/>
</dbReference>
<dbReference type="FunFam" id="3.30.70.270:FF:000001">
    <property type="entry name" value="Diguanylate cyclase domain protein"/>
    <property type="match status" value="1"/>
</dbReference>
<dbReference type="Pfam" id="PF00990">
    <property type="entry name" value="GGDEF"/>
    <property type="match status" value="1"/>
</dbReference>
<dbReference type="InterPro" id="IPR001610">
    <property type="entry name" value="PAC"/>
</dbReference>
<comment type="cofactor">
    <cofactor evidence="1">
        <name>Mg(2+)</name>
        <dbReference type="ChEBI" id="CHEBI:18420"/>
    </cofactor>
</comment>
<dbReference type="SMART" id="SM00052">
    <property type="entry name" value="EAL"/>
    <property type="match status" value="1"/>
</dbReference>
<evidence type="ECO:0000313" key="10">
    <source>
        <dbReference type="EMBL" id="KEA63989.1"/>
    </source>
</evidence>
<evidence type="ECO:0000259" key="7">
    <source>
        <dbReference type="PROSITE" id="PS50113"/>
    </source>
</evidence>
<reference evidence="10 11" key="1">
    <citation type="submission" date="2014-04" db="EMBL/GenBank/DDBJ databases">
        <title>Marinobacterium kochiensis sp. nov., isolated from sediment sample collected from Kochi backwaters in Kerala, India.</title>
        <authorList>
            <person name="Singh A."/>
            <person name="Pinnaka A.K."/>
        </authorList>
    </citation>
    <scope>NUCLEOTIDE SEQUENCE [LARGE SCALE GENOMIC DNA]</scope>
    <source>
        <strain evidence="10 11">AK27</strain>
    </source>
</reference>
<dbReference type="SMART" id="SM00267">
    <property type="entry name" value="GGDEF"/>
    <property type="match status" value="1"/>
</dbReference>
<dbReference type="SUPFAM" id="SSF141868">
    <property type="entry name" value="EAL domain-like"/>
    <property type="match status" value="1"/>
</dbReference>
<dbReference type="Gene3D" id="3.30.450.20">
    <property type="entry name" value="PAS domain"/>
    <property type="match status" value="1"/>
</dbReference>
<feature type="domain" description="EAL" evidence="8">
    <location>
        <begin position="554"/>
        <end position="807"/>
    </location>
</feature>
<evidence type="ECO:0000313" key="11">
    <source>
        <dbReference type="Proteomes" id="UP000028252"/>
    </source>
</evidence>
<feature type="domain" description="PAS" evidence="6">
    <location>
        <begin position="251"/>
        <end position="298"/>
    </location>
</feature>
<dbReference type="PROSITE" id="PS50887">
    <property type="entry name" value="GGDEF"/>
    <property type="match status" value="1"/>
</dbReference>
<proteinExistence type="predicted"/>
<dbReference type="PANTHER" id="PTHR44757:SF2">
    <property type="entry name" value="BIOFILM ARCHITECTURE MAINTENANCE PROTEIN MBAA"/>
    <property type="match status" value="1"/>
</dbReference>
<evidence type="ECO:0000259" key="9">
    <source>
        <dbReference type="PROSITE" id="PS50887"/>
    </source>
</evidence>
<evidence type="ECO:0000256" key="1">
    <source>
        <dbReference type="ARBA" id="ARBA00001946"/>
    </source>
</evidence>
<gene>
    <name evidence="10" type="ORF">ADIMK_1724</name>
</gene>
<organism evidence="10 11">
    <name type="scientific">Marinobacterium lacunae</name>
    <dbReference type="NCBI Taxonomy" id="1232683"/>
    <lineage>
        <taxon>Bacteria</taxon>
        <taxon>Pseudomonadati</taxon>
        <taxon>Pseudomonadota</taxon>
        <taxon>Gammaproteobacteria</taxon>
        <taxon>Oceanospirillales</taxon>
        <taxon>Oceanospirillaceae</taxon>
        <taxon>Marinobacterium</taxon>
    </lineage>
</organism>
<dbReference type="PROSITE" id="PS50883">
    <property type="entry name" value="EAL"/>
    <property type="match status" value="1"/>
</dbReference>
<dbReference type="Pfam" id="PF13426">
    <property type="entry name" value="PAS_9"/>
    <property type="match status" value="1"/>
</dbReference>
<dbReference type="RefSeq" id="WP_051692727.1">
    <property type="nucleotide sequence ID" value="NZ_JMQN01000021.1"/>
</dbReference>
<evidence type="ECO:0000256" key="4">
    <source>
        <dbReference type="ARBA" id="ARBA00051114"/>
    </source>
</evidence>
<dbReference type="Gene3D" id="3.30.70.270">
    <property type="match status" value="1"/>
</dbReference>
<dbReference type="PATRIC" id="fig|1232683.4.peg.1698"/>
<comment type="catalytic activity">
    <reaction evidence="4">
        <text>3',3'-c-di-GMP + H2O = 5'-phosphoguanylyl(3'-&gt;5')guanosine + H(+)</text>
        <dbReference type="Rhea" id="RHEA:24902"/>
        <dbReference type="ChEBI" id="CHEBI:15377"/>
        <dbReference type="ChEBI" id="CHEBI:15378"/>
        <dbReference type="ChEBI" id="CHEBI:58754"/>
        <dbReference type="ChEBI" id="CHEBI:58805"/>
        <dbReference type="EC" id="3.1.4.52"/>
    </reaction>
    <physiologicalReaction direction="left-to-right" evidence="4">
        <dbReference type="Rhea" id="RHEA:24903"/>
    </physiologicalReaction>
</comment>
<dbReference type="EC" id="3.1.4.52" evidence="2"/>
<keyword evidence="11" id="KW-1185">Reference proteome</keyword>
<feature type="domain" description="PAC" evidence="7">
    <location>
        <begin position="327"/>
        <end position="379"/>
    </location>
</feature>
<dbReference type="InterPro" id="IPR000014">
    <property type="entry name" value="PAS"/>
</dbReference>
<dbReference type="InterPro" id="IPR021796">
    <property type="entry name" value="Tll0287-like_dom"/>
</dbReference>
<keyword evidence="5" id="KW-0472">Membrane</keyword>
<dbReference type="SMART" id="SM00091">
    <property type="entry name" value="PAS"/>
    <property type="match status" value="1"/>
</dbReference>
<dbReference type="InterPro" id="IPR035919">
    <property type="entry name" value="EAL_sf"/>
</dbReference>
<dbReference type="CDD" id="cd01948">
    <property type="entry name" value="EAL"/>
    <property type="match status" value="1"/>
</dbReference>
<feature type="domain" description="GGDEF" evidence="9">
    <location>
        <begin position="411"/>
        <end position="545"/>
    </location>
</feature>
<dbReference type="InterPro" id="IPR052155">
    <property type="entry name" value="Biofilm_reg_signaling"/>
</dbReference>
<dbReference type="CDD" id="cd01949">
    <property type="entry name" value="GGDEF"/>
    <property type="match status" value="1"/>
</dbReference>
<dbReference type="InterPro" id="IPR035965">
    <property type="entry name" value="PAS-like_dom_sf"/>
</dbReference>
<dbReference type="CDD" id="cd00130">
    <property type="entry name" value="PAS"/>
    <property type="match status" value="1"/>
</dbReference>
<dbReference type="Gene3D" id="3.20.20.450">
    <property type="entry name" value="EAL domain"/>
    <property type="match status" value="1"/>
</dbReference>
<dbReference type="GO" id="GO:0071732">
    <property type="term" value="P:cellular response to nitric oxide"/>
    <property type="evidence" value="ECO:0007669"/>
    <property type="project" value="UniProtKB-ARBA"/>
</dbReference>
<feature type="transmembrane region" description="Helical" evidence="5">
    <location>
        <begin position="18"/>
        <end position="37"/>
    </location>
</feature>
<dbReference type="InterPro" id="IPR000700">
    <property type="entry name" value="PAS-assoc_C"/>
</dbReference>